<dbReference type="Proteomes" id="UP000076761">
    <property type="component" value="Unassembled WGS sequence"/>
</dbReference>
<evidence type="ECO:0000313" key="4">
    <source>
        <dbReference type="Proteomes" id="UP000076761"/>
    </source>
</evidence>
<dbReference type="InterPro" id="IPR036291">
    <property type="entry name" value="NAD(P)-bd_dom_sf"/>
</dbReference>
<dbReference type="PANTHER" id="PTHR43669:SF4">
    <property type="entry name" value="SHORT-CHAIN DEHYDROGENASE"/>
    <property type="match status" value="1"/>
</dbReference>
<keyword evidence="2" id="KW-0560">Oxidoreductase</keyword>
<dbReference type="GO" id="GO:0016491">
    <property type="term" value="F:oxidoreductase activity"/>
    <property type="evidence" value="ECO:0007669"/>
    <property type="project" value="UniProtKB-KW"/>
</dbReference>
<sequence>MSSPVLLVLGAGPNVGLAVARKFRKQGYKVAAAARHPTADVAKAADLVITADFSDPTAVAAAFHRVKEELGVPSVVVYNGASRAHHTSMHSSSEVRNLVTRIIAAYAFHPAPGDPFSLSTADFQSDLVVNTTSAFAAAQEATRGFATLPANTSRTFIYTGNILNIPGRRIPGAASLGAGKSATAHLVANAAAAHAGKGYKYYYADERTPEGESVMHDISGDAHGEFYYELASGREQGPWLATFVKGKGYVDFSAKDRG</sequence>
<dbReference type="AlphaFoldDB" id="A0A165VTW7"/>
<organism evidence="3 4">
    <name type="scientific">Neolentinus lepideus HHB14362 ss-1</name>
    <dbReference type="NCBI Taxonomy" id="1314782"/>
    <lineage>
        <taxon>Eukaryota</taxon>
        <taxon>Fungi</taxon>
        <taxon>Dikarya</taxon>
        <taxon>Basidiomycota</taxon>
        <taxon>Agaricomycotina</taxon>
        <taxon>Agaricomycetes</taxon>
        <taxon>Gloeophyllales</taxon>
        <taxon>Gloeophyllaceae</taxon>
        <taxon>Neolentinus</taxon>
    </lineage>
</organism>
<accession>A0A165VTW7</accession>
<keyword evidence="4" id="KW-1185">Reference proteome</keyword>
<evidence type="ECO:0000313" key="3">
    <source>
        <dbReference type="EMBL" id="KZT30179.1"/>
    </source>
</evidence>
<dbReference type="EMBL" id="KV425552">
    <property type="protein sequence ID" value="KZT30179.1"/>
    <property type="molecule type" value="Genomic_DNA"/>
</dbReference>
<protein>
    <submittedName>
        <fullName evidence="3">Putative short-chain dehydrogenase</fullName>
    </submittedName>
</protein>
<dbReference type="InParanoid" id="A0A165VTW7"/>
<dbReference type="PANTHER" id="PTHR43669">
    <property type="entry name" value="5-KETO-D-GLUCONATE 5-REDUCTASE"/>
    <property type="match status" value="1"/>
</dbReference>
<dbReference type="SUPFAM" id="SSF51735">
    <property type="entry name" value="NAD(P)-binding Rossmann-fold domains"/>
    <property type="match status" value="1"/>
</dbReference>
<evidence type="ECO:0000256" key="2">
    <source>
        <dbReference type="ARBA" id="ARBA00023002"/>
    </source>
</evidence>
<gene>
    <name evidence="3" type="ORF">NEOLEDRAFT_315651</name>
</gene>
<dbReference type="Gene3D" id="3.40.50.720">
    <property type="entry name" value="NAD(P)-binding Rossmann-like Domain"/>
    <property type="match status" value="1"/>
</dbReference>
<proteinExistence type="inferred from homology"/>
<reference evidence="3 4" key="1">
    <citation type="journal article" date="2016" name="Mol. Biol. Evol.">
        <title>Comparative Genomics of Early-Diverging Mushroom-Forming Fungi Provides Insights into the Origins of Lignocellulose Decay Capabilities.</title>
        <authorList>
            <person name="Nagy L.G."/>
            <person name="Riley R."/>
            <person name="Tritt A."/>
            <person name="Adam C."/>
            <person name="Daum C."/>
            <person name="Floudas D."/>
            <person name="Sun H."/>
            <person name="Yadav J.S."/>
            <person name="Pangilinan J."/>
            <person name="Larsson K.H."/>
            <person name="Matsuura K."/>
            <person name="Barry K."/>
            <person name="Labutti K."/>
            <person name="Kuo R."/>
            <person name="Ohm R.A."/>
            <person name="Bhattacharya S.S."/>
            <person name="Shirouzu T."/>
            <person name="Yoshinaga Y."/>
            <person name="Martin F.M."/>
            <person name="Grigoriev I.V."/>
            <person name="Hibbett D.S."/>
        </authorList>
    </citation>
    <scope>NUCLEOTIDE SEQUENCE [LARGE SCALE GENOMIC DNA]</scope>
    <source>
        <strain evidence="3 4">HHB14362 ss-1</strain>
    </source>
</reference>
<name>A0A165VTW7_9AGAM</name>
<comment type="similarity">
    <text evidence="1">Belongs to the short-chain dehydrogenases/reductases (SDR) family.</text>
</comment>
<dbReference type="STRING" id="1314782.A0A165VTW7"/>
<evidence type="ECO:0000256" key="1">
    <source>
        <dbReference type="ARBA" id="ARBA00006484"/>
    </source>
</evidence>
<dbReference type="OrthoDB" id="5336600at2759"/>
<dbReference type="Pfam" id="PF00106">
    <property type="entry name" value="adh_short"/>
    <property type="match status" value="1"/>
</dbReference>
<dbReference type="InterPro" id="IPR002347">
    <property type="entry name" value="SDR_fam"/>
</dbReference>